<keyword evidence="2" id="KW-1185">Reference proteome</keyword>
<reference evidence="1 2" key="1">
    <citation type="submission" date="2018-04" db="EMBL/GenBank/DDBJ databases">
        <title>Camelliibacillus theae gen. nov., sp. nov., isolated from Pu'er tea.</title>
        <authorList>
            <person name="Niu L."/>
        </authorList>
    </citation>
    <scope>NUCLEOTIDE SEQUENCE [LARGE SCALE GENOMIC DNA]</scope>
    <source>
        <strain evidence="1 2">T8</strain>
    </source>
</reference>
<dbReference type="AlphaFoldDB" id="A0A2U1K388"/>
<comment type="caution">
    <text evidence="1">The sequence shown here is derived from an EMBL/GenBank/DDBJ whole genome shotgun (WGS) entry which is preliminary data.</text>
</comment>
<protein>
    <submittedName>
        <fullName evidence="1">Cytosolic protein</fullName>
    </submittedName>
</protein>
<organism evidence="1 2">
    <name type="scientific">Pueribacillus theae</name>
    <dbReference type="NCBI Taxonomy" id="2171751"/>
    <lineage>
        <taxon>Bacteria</taxon>
        <taxon>Bacillati</taxon>
        <taxon>Bacillota</taxon>
        <taxon>Bacilli</taxon>
        <taxon>Bacillales</taxon>
        <taxon>Bacillaceae</taxon>
        <taxon>Pueribacillus</taxon>
    </lineage>
</organism>
<name>A0A2U1K388_9BACI</name>
<accession>A0A2U1K388</accession>
<proteinExistence type="predicted"/>
<evidence type="ECO:0000313" key="2">
    <source>
        <dbReference type="Proteomes" id="UP000245998"/>
    </source>
</evidence>
<dbReference type="Pfam" id="PF11256">
    <property type="entry name" value="SAV0927-like"/>
    <property type="match status" value="1"/>
</dbReference>
<dbReference type="Proteomes" id="UP000245998">
    <property type="component" value="Unassembled WGS sequence"/>
</dbReference>
<dbReference type="EMBL" id="QCZG01000013">
    <property type="protein sequence ID" value="PWA12000.1"/>
    <property type="molecule type" value="Genomic_DNA"/>
</dbReference>
<evidence type="ECO:0000313" key="1">
    <source>
        <dbReference type="EMBL" id="PWA12000.1"/>
    </source>
</evidence>
<gene>
    <name evidence="1" type="ORF">DCC39_07915</name>
</gene>
<dbReference type="RefSeq" id="WP_116554358.1">
    <property type="nucleotide sequence ID" value="NZ_QCZG01000013.1"/>
</dbReference>
<sequence>MGEERFYLYDETEDTKTRFVSFMGENQRFDLGIMKTDRYFGKSLVFDIQGGRFAIIGRDDLEEPGYLEETFRLNEEDAHDLRSFLNEVIEI</sequence>
<dbReference type="InterPro" id="IPR021415">
    <property type="entry name" value="SAV0927-like"/>
</dbReference>
<dbReference type="OrthoDB" id="2381902at2"/>